<dbReference type="RefSeq" id="XP_062753543.1">
    <property type="nucleotide sequence ID" value="XM_062902226.1"/>
</dbReference>
<dbReference type="PANTHER" id="PTHR10655">
    <property type="entry name" value="LYSOPHOSPHOLIPASE-RELATED"/>
    <property type="match status" value="1"/>
</dbReference>
<protein>
    <recommendedName>
        <fullName evidence="3">Acyl-protein thioesterase 1</fullName>
        <ecNumber evidence="2">3.1.2.22</ecNumber>
    </recommendedName>
    <alternativeName>
        <fullName evidence="8">Palmitoyl-protein hydrolase</fullName>
    </alternativeName>
</protein>
<dbReference type="GO" id="GO:0052689">
    <property type="term" value="F:carboxylic ester hydrolase activity"/>
    <property type="evidence" value="ECO:0007669"/>
    <property type="project" value="UniProtKB-KW"/>
</dbReference>
<evidence type="ECO:0000256" key="2">
    <source>
        <dbReference type="ARBA" id="ARBA00012423"/>
    </source>
</evidence>
<evidence type="ECO:0000256" key="9">
    <source>
        <dbReference type="ARBA" id="ARBA00047337"/>
    </source>
</evidence>
<dbReference type="PANTHER" id="PTHR10655:SF17">
    <property type="entry name" value="LYSOPHOSPHOLIPASE-LIKE PROTEIN 1"/>
    <property type="match status" value="1"/>
</dbReference>
<evidence type="ECO:0000313" key="14">
    <source>
        <dbReference type="Proteomes" id="UP001273209"/>
    </source>
</evidence>
<dbReference type="EMBL" id="JAWRVG010000033">
    <property type="protein sequence ID" value="KAK4068243.1"/>
    <property type="molecule type" value="Genomic_DNA"/>
</dbReference>
<dbReference type="GO" id="GO:0006631">
    <property type="term" value="P:fatty acid metabolic process"/>
    <property type="evidence" value="ECO:0007669"/>
    <property type="project" value="UniProtKB-KW"/>
</dbReference>
<dbReference type="Proteomes" id="UP001273209">
    <property type="component" value="Unassembled WGS sequence"/>
</dbReference>
<organism evidence="13 14">
    <name type="scientific">Trichoderma aggressivum f. europaeum</name>
    <dbReference type="NCBI Taxonomy" id="173218"/>
    <lineage>
        <taxon>Eukaryota</taxon>
        <taxon>Fungi</taxon>
        <taxon>Dikarya</taxon>
        <taxon>Ascomycota</taxon>
        <taxon>Pezizomycotina</taxon>
        <taxon>Sordariomycetes</taxon>
        <taxon>Hypocreomycetidae</taxon>
        <taxon>Hypocreales</taxon>
        <taxon>Hypocreaceae</taxon>
        <taxon>Trichoderma</taxon>
    </lineage>
</organism>
<dbReference type="EC" id="3.1.2.22" evidence="2"/>
<dbReference type="InterPro" id="IPR050565">
    <property type="entry name" value="LYPA1-2/EST-like"/>
</dbReference>
<comment type="similarity">
    <text evidence="1">Belongs to the AB hydrolase superfamily. AB hydrolase 2 family.</text>
</comment>
<keyword evidence="14" id="KW-1185">Reference proteome</keyword>
<evidence type="ECO:0000256" key="3">
    <source>
        <dbReference type="ARBA" id="ARBA00014923"/>
    </source>
</evidence>
<evidence type="ECO:0000256" key="6">
    <source>
        <dbReference type="ARBA" id="ARBA00022832"/>
    </source>
</evidence>
<gene>
    <name evidence="13" type="ORF">Triagg1_7486</name>
</gene>
<keyword evidence="11" id="KW-0732">Signal</keyword>
<evidence type="ECO:0000256" key="11">
    <source>
        <dbReference type="SAM" id="SignalP"/>
    </source>
</evidence>
<evidence type="ECO:0000256" key="7">
    <source>
        <dbReference type="ARBA" id="ARBA00029392"/>
    </source>
</evidence>
<feature type="chain" id="PRO_5041928867" description="Acyl-protein thioesterase 1" evidence="11">
    <location>
        <begin position="19"/>
        <end position="740"/>
    </location>
</feature>
<comment type="caution">
    <text evidence="13">The sequence shown here is derived from an EMBL/GenBank/DDBJ whole genome shotgun (WGS) entry which is preliminary data.</text>
</comment>
<evidence type="ECO:0000256" key="1">
    <source>
        <dbReference type="ARBA" id="ARBA00006499"/>
    </source>
</evidence>
<keyword evidence="6" id="KW-0276">Fatty acid metabolism</keyword>
<keyword evidence="4" id="KW-0719">Serine esterase</keyword>
<dbReference type="InterPro" id="IPR029058">
    <property type="entry name" value="AB_hydrolase_fold"/>
</dbReference>
<feature type="compositionally biased region" description="Low complexity" evidence="10">
    <location>
        <begin position="513"/>
        <end position="530"/>
    </location>
</feature>
<feature type="signal peptide" evidence="11">
    <location>
        <begin position="1"/>
        <end position="18"/>
    </location>
</feature>
<evidence type="ECO:0000256" key="10">
    <source>
        <dbReference type="SAM" id="MobiDB-lite"/>
    </source>
</evidence>
<dbReference type="InterPro" id="IPR003140">
    <property type="entry name" value="PLipase/COase/thioEstase"/>
</dbReference>
<accession>A0AAE1LXT3</accession>
<dbReference type="GeneID" id="87922131"/>
<evidence type="ECO:0000256" key="5">
    <source>
        <dbReference type="ARBA" id="ARBA00022801"/>
    </source>
</evidence>
<dbReference type="AlphaFoldDB" id="A0AAE1LXT3"/>
<dbReference type="GO" id="GO:0008474">
    <property type="term" value="F:palmitoyl-(protein) hydrolase activity"/>
    <property type="evidence" value="ECO:0007669"/>
    <property type="project" value="UniProtKB-EC"/>
</dbReference>
<evidence type="ECO:0000256" key="8">
    <source>
        <dbReference type="ARBA" id="ARBA00031195"/>
    </source>
</evidence>
<keyword evidence="5" id="KW-0378">Hydrolase</keyword>
<evidence type="ECO:0000313" key="13">
    <source>
        <dbReference type="EMBL" id="KAK4068243.1"/>
    </source>
</evidence>
<feature type="domain" description="Phospholipase/carboxylesterase/thioesterase" evidence="12">
    <location>
        <begin position="553"/>
        <end position="740"/>
    </location>
</feature>
<dbReference type="GO" id="GO:0005737">
    <property type="term" value="C:cytoplasm"/>
    <property type="evidence" value="ECO:0007669"/>
    <property type="project" value="TreeGrafter"/>
</dbReference>
<evidence type="ECO:0000256" key="4">
    <source>
        <dbReference type="ARBA" id="ARBA00022487"/>
    </source>
</evidence>
<comment type="catalytic activity">
    <reaction evidence="9">
        <text>S-hexadecanoyl-L-cysteinyl-[protein] + H2O = L-cysteinyl-[protein] + hexadecanoate + H(+)</text>
        <dbReference type="Rhea" id="RHEA:19233"/>
        <dbReference type="Rhea" id="RHEA-COMP:10131"/>
        <dbReference type="Rhea" id="RHEA-COMP:11032"/>
        <dbReference type="ChEBI" id="CHEBI:7896"/>
        <dbReference type="ChEBI" id="CHEBI:15377"/>
        <dbReference type="ChEBI" id="CHEBI:15378"/>
        <dbReference type="ChEBI" id="CHEBI:29950"/>
        <dbReference type="ChEBI" id="CHEBI:74151"/>
        <dbReference type="EC" id="3.1.2.22"/>
    </reaction>
</comment>
<feature type="region of interest" description="Disordered" evidence="10">
    <location>
        <begin position="502"/>
        <end position="532"/>
    </location>
</feature>
<proteinExistence type="inferred from homology"/>
<comment type="function">
    <text evidence="7">Hydrolyzes fatty acids from S-acylated cysteine residues in proteins with a strong preference for palmitoylated G-alpha proteins over other acyl substrates. Mediates the deacylation of G-alpha proteins such as GPA1 in vivo, but has weak or no activity toward palmitoylated Ras proteins. Has weak lysophospholipase activity in vitro; however such activity may not exist in vivo.</text>
</comment>
<dbReference type="Gene3D" id="3.40.50.1820">
    <property type="entry name" value="alpha/beta hydrolase"/>
    <property type="match status" value="1"/>
</dbReference>
<sequence>MWHLVQILAASRLWFSDGNPIAARRGGHGVSSRLIVDGQGFLDVTEMRSLDSMVLDANGATLWLKRHERCSSRFACPSLQNSPYPLSLSLRIDDGGNFNLSIVNTPPIMTACYSISKQVSGRLKPLPEISADDAAFISKMIEQKFIPYQNITDGPTRPIQEIRALGRQYFPFTPYYFELAATLYDWTTASFARMVLFKIFQYTGIDSGVAALPHPLDRESLAINIWQSNFSVYTPQNADYMRAFLMQPAHSFDNLTAQLEDVIDQVYDFSEIENRLLVAAMQSMPRTSIASRPRLFSGQVDMEQLGTGRFGIEFEECPLNEGPAGVELTHSLTDALASYMAAGNIITTKMVWSFTDSMEEAMHYSNGIVLVLNPPAGASSWDSVSFVTPLSDDPAKMECTAAPGTKFEIRSIQYGAVVSGKPVTIIGLEPVLGRDGPLKTQLTLEEIRQQRLSANVVEHDDLDGLGRIVVSGVTLAALVAIALAFLPSFLGLESFSSLGVSELKPRPEPQDIQTQTQRQRQTQTQTQTQTPTNILDDTMASLRRAAPLVFPALGRHTATVIFIHGLGDSGNGWADAVQMWQRKHRLDNVKFVLPNARVMPITMKSLGRVFGKTLDAKSRDEDEAGVLESRAYLYSLIQQEVADGISSESIVIGGFSQGGAMSVFSGLTAPFKLGGIACLSAWLLLEHKFKEFIPEANPNKETPVFMGHGDSDPFVLYDWGLATQQKLQELGFDVKLKAYE</sequence>
<keyword evidence="6" id="KW-0443">Lipid metabolism</keyword>
<reference evidence="13" key="1">
    <citation type="submission" date="2023-11" db="EMBL/GenBank/DDBJ databases">
        <title>The genome sequences of three competitors of mushroom-forming fungi.</title>
        <authorList>
            <person name="Beijen E."/>
            <person name="Ohm R.A."/>
        </authorList>
    </citation>
    <scope>NUCLEOTIDE SEQUENCE</scope>
    <source>
        <strain evidence="13">CBS 100526</strain>
    </source>
</reference>
<evidence type="ECO:0000259" key="12">
    <source>
        <dbReference type="Pfam" id="PF02230"/>
    </source>
</evidence>
<name>A0AAE1LXT3_9HYPO</name>
<dbReference type="SUPFAM" id="SSF53474">
    <property type="entry name" value="alpha/beta-Hydrolases"/>
    <property type="match status" value="1"/>
</dbReference>
<dbReference type="Pfam" id="PF02230">
    <property type="entry name" value="Abhydrolase_2"/>
    <property type="match status" value="1"/>
</dbReference>